<evidence type="ECO:0000313" key="2">
    <source>
        <dbReference type="Proteomes" id="UP000799538"/>
    </source>
</evidence>
<dbReference type="Proteomes" id="UP000799538">
    <property type="component" value="Unassembled WGS sequence"/>
</dbReference>
<accession>A0A6A6GPX1</accession>
<dbReference type="AlphaFoldDB" id="A0A6A6GPX1"/>
<proteinExistence type="predicted"/>
<name>A0A6A6GPX1_9PEZI</name>
<reference evidence="2" key="1">
    <citation type="journal article" date="2020" name="Stud. Mycol.">
        <title>101 Dothideomycetes genomes: A test case for predicting lifestyles and emergence of pathogens.</title>
        <authorList>
            <person name="Haridas S."/>
            <person name="Albert R."/>
            <person name="Binder M."/>
            <person name="Bloem J."/>
            <person name="LaButti K."/>
            <person name="Salamov A."/>
            <person name="Andreopoulos B."/>
            <person name="Baker S."/>
            <person name="Barry K."/>
            <person name="Bills G."/>
            <person name="Bluhm B."/>
            <person name="Cannon C."/>
            <person name="Castanera R."/>
            <person name="Culley D."/>
            <person name="Daum C."/>
            <person name="Ezra D."/>
            <person name="Gonzalez J."/>
            <person name="Henrissat B."/>
            <person name="Kuo A."/>
            <person name="Liang C."/>
            <person name="Lipzen A."/>
            <person name="Lutzoni F."/>
            <person name="Magnuson J."/>
            <person name="Mondo S."/>
            <person name="Nolan M."/>
            <person name="Ohm R."/>
            <person name="Pangilinan J."/>
            <person name="Park H.-J."/>
            <person name="Ramirez L."/>
            <person name="Alfaro M."/>
            <person name="Sun H."/>
            <person name="Tritt A."/>
            <person name="Yoshinaga Y."/>
            <person name="Zwiers L.-H."/>
            <person name="Turgeon B."/>
            <person name="Goodwin S."/>
            <person name="Spatafora J."/>
            <person name="Crous P."/>
            <person name="Grigoriev I."/>
        </authorList>
    </citation>
    <scope>NUCLEOTIDE SEQUENCE [LARGE SCALE GENOMIC DNA]</scope>
    <source>
        <strain evidence="2">CECT 20119</strain>
    </source>
</reference>
<dbReference type="PANTHER" id="PTHR34561">
    <property type="entry name" value="NADH DEHYDROGENASE [UBIQUINONE] 1 ALPHA SUBCOMPLEX ASSEMBLY FACTOR 8"/>
    <property type="match status" value="1"/>
</dbReference>
<dbReference type="EMBL" id="ML992501">
    <property type="protein sequence ID" value="KAF2227540.1"/>
    <property type="molecule type" value="Genomic_DNA"/>
</dbReference>
<sequence>MPGRTSPLEKFSTSVAKCSVEGAAYGKCVVAEYTNVRKDMCLQEFLRLKNCYLV</sequence>
<dbReference type="PANTHER" id="PTHR34561:SF1">
    <property type="entry name" value="NADH DEHYDROGENASE [UBIQUINONE] 1 ALPHA SUBCOMPLEX ASSEMBLY FACTOR 8"/>
    <property type="match status" value="1"/>
</dbReference>
<organism evidence="1 2">
    <name type="scientific">Elsinoe ampelina</name>
    <dbReference type="NCBI Taxonomy" id="302913"/>
    <lineage>
        <taxon>Eukaryota</taxon>
        <taxon>Fungi</taxon>
        <taxon>Dikarya</taxon>
        <taxon>Ascomycota</taxon>
        <taxon>Pezizomycotina</taxon>
        <taxon>Dothideomycetes</taxon>
        <taxon>Dothideomycetidae</taxon>
        <taxon>Myriangiales</taxon>
        <taxon>Elsinoaceae</taxon>
        <taxon>Elsinoe</taxon>
    </lineage>
</organism>
<evidence type="ECO:0000313" key="1">
    <source>
        <dbReference type="EMBL" id="KAF2227540.1"/>
    </source>
</evidence>
<dbReference type="GO" id="GO:0032981">
    <property type="term" value="P:mitochondrial respiratory chain complex I assembly"/>
    <property type="evidence" value="ECO:0007669"/>
    <property type="project" value="InterPro"/>
</dbReference>
<protein>
    <recommendedName>
        <fullName evidence="3">IMS import disulfide relay-system CHCH-CHCH-like Cx9C domain-containing protein</fullName>
    </recommendedName>
</protein>
<dbReference type="OrthoDB" id="3821113at2759"/>
<dbReference type="InterPro" id="IPR034595">
    <property type="entry name" value="NDUFAF8"/>
</dbReference>
<feature type="non-terminal residue" evidence="1">
    <location>
        <position position="54"/>
    </location>
</feature>
<evidence type="ECO:0008006" key="3">
    <source>
        <dbReference type="Google" id="ProtNLM"/>
    </source>
</evidence>
<dbReference type="GO" id="GO:0005739">
    <property type="term" value="C:mitochondrion"/>
    <property type="evidence" value="ECO:0007669"/>
    <property type="project" value="InterPro"/>
</dbReference>
<keyword evidence="2" id="KW-1185">Reference proteome</keyword>
<gene>
    <name evidence="1" type="ORF">BDZ85DRAFT_181641</name>
</gene>